<evidence type="ECO:0000313" key="3">
    <source>
        <dbReference type="EMBL" id="RZT01958.1"/>
    </source>
</evidence>
<keyword evidence="4" id="KW-1185">Reference proteome</keyword>
<proteinExistence type="inferred from homology"/>
<dbReference type="EMBL" id="SGXF01000001">
    <property type="protein sequence ID" value="RZT01958.1"/>
    <property type="molecule type" value="Genomic_DNA"/>
</dbReference>
<keyword evidence="3" id="KW-0255">Endonuclease</keyword>
<name>A0A4Q7PPI8_9FIRM</name>
<reference evidence="3 4" key="1">
    <citation type="submission" date="2019-02" db="EMBL/GenBank/DDBJ databases">
        <title>Genomic Encyclopedia of Type Strains, Phase IV (KMG-IV): sequencing the most valuable type-strain genomes for metagenomic binning, comparative biology and taxonomic classification.</title>
        <authorList>
            <person name="Goeker M."/>
        </authorList>
    </citation>
    <scope>NUCLEOTIDE SEQUENCE [LARGE SCALE GENOMIC DNA]</scope>
    <source>
        <strain evidence="3 4">DSM 29486</strain>
    </source>
</reference>
<dbReference type="PANTHER" id="PTHR34039:SF1">
    <property type="entry name" value="UPF0102 PROTEIN YRAN"/>
    <property type="match status" value="1"/>
</dbReference>
<dbReference type="InterPro" id="IPR011335">
    <property type="entry name" value="Restrct_endonuc-II-like"/>
</dbReference>
<keyword evidence="3" id="KW-0378">Hydrolase</keyword>
<dbReference type="GO" id="GO:0004519">
    <property type="term" value="F:endonuclease activity"/>
    <property type="evidence" value="ECO:0007669"/>
    <property type="project" value="UniProtKB-KW"/>
</dbReference>
<sequence>MNKRRIGDKYEEIAAGYLLSKGYRIVKRNYRTPYGEIDILAEKDVAWIFCEIKFRSTENCGSPLEAVDRRKQRRLSRAALYFYASHGYAEDVPCRFDVIAIDGSGGICHVENAFEFQI</sequence>
<dbReference type="RefSeq" id="WP_130431921.1">
    <property type="nucleotide sequence ID" value="NZ_SGXF01000001.1"/>
</dbReference>
<dbReference type="Gene3D" id="3.40.1350.10">
    <property type="match status" value="1"/>
</dbReference>
<dbReference type="NCBIfam" id="TIGR00252">
    <property type="entry name" value="YraN family protein"/>
    <property type="match status" value="1"/>
</dbReference>
<dbReference type="NCBIfam" id="NF009150">
    <property type="entry name" value="PRK12497.1-3"/>
    <property type="match status" value="1"/>
</dbReference>
<dbReference type="CDD" id="cd20736">
    <property type="entry name" value="PoNe_Nuclease"/>
    <property type="match status" value="1"/>
</dbReference>
<dbReference type="HAMAP" id="MF_00048">
    <property type="entry name" value="UPF0102"/>
    <property type="match status" value="1"/>
</dbReference>
<evidence type="ECO:0000256" key="1">
    <source>
        <dbReference type="ARBA" id="ARBA00006738"/>
    </source>
</evidence>
<keyword evidence="3" id="KW-0540">Nuclease</keyword>
<dbReference type="Proteomes" id="UP000292927">
    <property type="component" value="Unassembled WGS sequence"/>
</dbReference>
<organism evidence="3 4">
    <name type="scientific">Cuneatibacter caecimuris</name>
    <dbReference type="NCBI Taxonomy" id="1796618"/>
    <lineage>
        <taxon>Bacteria</taxon>
        <taxon>Bacillati</taxon>
        <taxon>Bacillota</taxon>
        <taxon>Clostridia</taxon>
        <taxon>Lachnospirales</taxon>
        <taxon>Lachnospiraceae</taxon>
        <taxon>Cuneatibacter</taxon>
    </lineage>
</organism>
<protein>
    <recommendedName>
        <fullName evidence="2">UPF0102 protein EV209_0058</fullName>
    </recommendedName>
</protein>
<dbReference type="SUPFAM" id="SSF52980">
    <property type="entry name" value="Restriction endonuclease-like"/>
    <property type="match status" value="1"/>
</dbReference>
<dbReference type="PANTHER" id="PTHR34039">
    <property type="entry name" value="UPF0102 PROTEIN YRAN"/>
    <property type="match status" value="1"/>
</dbReference>
<comment type="similarity">
    <text evidence="1 2">Belongs to the UPF0102 family.</text>
</comment>
<dbReference type="Pfam" id="PF02021">
    <property type="entry name" value="UPF0102"/>
    <property type="match status" value="1"/>
</dbReference>
<accession>A0A4Q7PPI8</accession>
<evidence type="ECO:0000256" key="2">
    <source>
        <dbReference type="HAMAP-Rule" id="MF_00048"/>
    </source>
</evidence>
<evidence type="ECO:0000313" key="4">
    <source>
        <dbReference type="Proteomes" id="UP000292927"/>
    </source>
</evidence>
<dbReference type="GO" id="GO:0003676">
    <property type="term" value="F:nucleic acid binding"/>
    <property type="evidence" value="ECO:0007669"/>
    <property type="project" value="InterPro"/>
</dbReference>
<dbReference type="OrthoDB" id="9802516at2"/>
<dbReference type="AlphaFoldDB" id="A0A4Q7PPI8"/>
<comment type="caution">
    <text evidence="3">The sequence shown here is derived from an EMBL/GenBank/DDBJ whole genome shotgun (WGS) entry which is preliminary data.</text>
</comment>
<dbReference type="InterPro" id="IPR011856">
    <property type="entry name" value="tRNA_endonuc-like_dom_sf"/>
</dbReference>
<dbReference type="InterPro" id="IPR003509">
    <property type="entry name" value="UPF0102_YraN-like"/>
</dbReference>
<gene>
    <name evidence="3" type="ORF">EV209_0058</name>
</gene>